<name>A0ABW5DF55_9HYPH</name>
<evidence type="ECO:0000256" key="6">
    <source>
        <dbReference type="HAMAP-Rule" id="MF_00653"/>
    </source>
</evidence>
<feature type="domain" description="Metallo-beta-lactamase" evidence="7">
    <location>
        <begin position="49"/>
        <end position="273"/>
    </location>
</feature>
<dbReference type="RefSeq" id="WP_345097824.1">
    <property type="nucleotide sequence ID" value="NZ_BAABGS010000009.1"/>
</dbReference>
<dbReference type="Pfam" id="PF12706">
    <property type="entry name" value="Lactamase_B_2"/>
    <property type="match status" value="1"/>
</dbReference>
<evidence type="ECO:0000259" key="7">
    <source>
        <dbReference type="Pfam" id="PF12706"/>
    </source>
</evidence>
<accession>A0ABW5DF55</accession>
<proteinExistence type="inferred from homology"/>
<keyword evidence="5 6" id="KW-0884">PQQ biosynthesis</keyword>
<comment type="pathway">
    <text evidence="1 6">Cofactor biosynthesis; pyrroloquinoline quinone biosynthesis.</text>
</comment>
<evidence type="ECO:0000256" key="4">
    <source>
        <dbReference type="ARBA" id="ARBA00022448"/>
    </source>
</evidence>
<dbReference type="EMBL" id="JBHUIR010000010">
    <property type="protein sequence ID" value="MFD2258661.1"/>
    <property type="molecule type" value="Genomic_DNA"/>
</dbReference>
<keyword evidence="9" id="KW-1185">Reference proteome</keyword>
<protein>
    <recommendedName>
        <fullName evidence="3 6">Coenzyme PQQ synthesis protein B</fullName>
    </recommendedName>
    <alternativeName>
        <fullName evidence="6">Pyrroloquinoline quinone biosynthesis protein B</fullName>
    </alternativeName>
</protein>
<comment type="caution">
    <text evidence="8">The sequence shown here is derived from an EMBL/GenBank/DDBJ whole genome shotgun (WGS) entry which is preliminary data.</text>
</comment>
<dbReference type="HAMAP" id="MF_00653">
    <property type="entry name" value="PQQ_syn_PqqB"/>
    <property type="match status" value="1"/>
</dbReference>
<evidence type="ECO:0000256" key="5">
    <source>
        <dbReference type="ARBA" id="ARBA00022905"/>
    </source>
</evidence>
<gene>
    <name evidence="6 8" type="primary">pqqB</name>
    <name evidence="8" type="ORF">ACFSMZ_02615</name>
</gene>
<dbReference type="PANTHER" id="PTHR42663">
    <property type="entry name" value="HYDROLASE C777.06C-RELATED-RELATED"/>
    <property type="match status" value="1"/>
</dbReference>
<organism evidence="8 9">
    <name type="scientific">Chelativorans composti</name>
    <dbReference type="NCBI Taxonomy" id="768533"/>
    <lineage>
        <taxon>Bacteria</taxon>
        <taxon>Pseudomonadati</taxon>
        <taxon>Pseudomonadota</taxon>
        <taxon>Alphaproteobacteria</taxon>
        <taxon>Hyphomicrobiales</taxon>
        <taxon>Phyllobacteriaceae</taxon>
        <taxon>Chelativorans</taxon>
    </lineage>
</organism>
<dbReference type="NCBIfam" id="TIGR02108">
    <property type="entry name" value="PQQ_syn_pqqB"/>
    <property type="match status" value="1"/>
</dbReference>
<dbReference type="Proteomes" id="UP001597373">
    <property type="component" value="Unassembled WGS sequence"/>
</dbReference>
<dbReference type="Gene3D" id="3.60.15.10">
    <property type="entry name" value="Ribonuclease Z/Hydroxyacylglutathione hydrolase-like"/>
    <property type="match status" value="1"/>
</dbReference>
<comment type="similarity">
    <text evidence="2 6">Belongs to the PqqB family.</text>
</comment>
<keyword evidence="4 6" id="KW-0813">Transport</keyword>
<dbReference type="InterPro" id="IPR011842">
    <property type="entry name" value="PQQ_synth_PqqB"/>
</dbReference>
<sequence>MLRAIVLGAAAGGGVPQWNCNCENCRTARGTLSLQATQASLAVSCDDSHWFLINASPDVRQQIIATPRLHPREGALRHTPIAGVFLTNGEVDAVAGLLSLRESSPFTIYAHRKVLSVLAENSIFNVLNPDFVRREPIEIERPFEPKLPDGSHSGLEVTAFVVPGKPAWYLEGTGREKPEEEGDTIALHIRAKSGGELFFIAACGEVTPELEKRIAGAPLVFFDGTLWRDDEMITSGLGWKTGRRMGHISMSGEDGAIARLADLGIRQKVFLHINNSNPVLRPGSEERRQAEAAGWLIPHDGMELTQ</sequence>
<evidence type="ECO:0000256" key="2">
    <source>
        <dbReference type="ARBA" id="ARBA00008481"/>
    </source>
</evidence>
<dbReference type="PANTHER" id="PTHR42663:SF7">
    <property type="entry name" value="COENZYME PQQ SYNTHESIS PROTEIN B"/>
    <property type="match status" value="1"/>
</dbReference>
<evidence type="ECO:0000313" key="8">
    <source>
        <dbReference type="EMBL" id="MFD2258661.1"/>
    </source>
</evidence>
<dbReference type="InterPro" id="IPR036866">
    <property type="entry name" value="RibonucZ/Hydroxyglut_hydro"/>
</dbReference>
<dbReference type="SUPFAM" id="SSF56281">
    <property type="entry name" value="Metallo-hydrolase/oxidoreductase"/>
    <property type="match status" value="1"/>
</dbReference>
<reference evidence="9" key="1">
    <citation type="journal article" date="2019" name="Int. J. Syst. Evol. Microbiol.">
        <title>The Global Catalogue of Microorganisms (GCM) 10K type strain sequencing project: providing services to taxonomists for standard genome sequencing and annotation.</title>
        <authorList>
            <consortium name="The Broad Institute Genomics Platform"/>
            <consortium name="The Broad Institute Genome Sequencing Center for Infectious Disease"/>
            <person name="Wu L."/>
            <person name="Ma J."/>
        </authorList>
    </citation>
    <scope>NUCLEOTIDE SEQUENCE [LARGE SCALE GENOMIC DNA]</scope>
    <source>
        <strain evidence="9">KCTC 23707</strain>
    </source>
</reference>
<evidence type="ECO:0000256" key="3">
    <source>
        <dbReference type="ARBA" id="ARBA00015084"/>
    </source>
</evidence>
<dbReference type="InterPro" id="IPR001279">
    <property type="entry name" value="Metallo-B-lactamas"/>
</dbReference>
<evidence type="ECO:0000256" key="1">
    <source>
        <dbReference type="ARBA" id="ARBA00004886"/>
    </source>
</evidence>
<evidence type="ECO:0000313" key="9">
    <source>
        <dbReference type="Proteomes" id="UP001597373"/>
    </source>
</evidence>
<comment type="function">
    <text evidence="6">May be involved in the transport of PQQ or its precursor to the periplasm.</text>
</comment>